<protein>
    <submittedName>
        <fullName evidence="1">Uncharacterized protein</fullName>
    </submittedName>
</protein>
<sequence>MPSGVPLPPLLMPRDGQHNPNASHCTTVIQHNKTPCSLIAAMSQQFNVHIFLSVDLVSLQARWLLIRVSENRGCSESKRSASLLLFNPVFIATAMPRISNTVDQVMAPESSNLKQRKALD</sequence>
<accession>A0A2N5V6G0</accession>
<evidence type="ECO:0000313" key="2">
    <source>
        <dbReference type="Proteomes" id="UP000235392"/>
    </source>
</evidence>
<dbReference type="AlphaFoldDB" id="A0A2N5V6G0"/>
<dbReference type="EMBL" id="PGCI01000047">
    <property type="protein sequence ID" value="PLW45581.1"/>
    <property type="molecule type" value="Genomic_DNA"/>
</dbReference>
<evidence type="ECO:0000313" key="1">
    <source>
        <dbReference type="EMBL" id="PLW45581.1"/>
    </source>
</evidence>
<proteinExistence type="predicted"/>
<gene>
    <name evidence="1" type="ORF">PCASD_06275</name>
</gene>
<name>A0A2N5V6G0_9BASI</name>
<comment type="caution">
    <text evidence="1">The sequence shown here is derived from an EMBL/GenBank/DDBJ whole genome shotgun (WGS) entry which is preliminary data.</text>
</comment>
<reference evidence="1 2" key="1">
    <citation type="submission" date="2017-11" db="EMBL/GenBank/DDBJ databases">
        <title>De novo assembly and phasing of dikaryotic genomes from two isolates of Puccinia coronata f. sp. avenae, the causal agent of oat crown rust.</title>
        <authorList>
            <person name="Miller M.E."/>
            <person name="Zhang Y."/>
            <person name="Omidvar V."/>
            <person name="Sperschneider J."/>
            <person name="Schwessinger B."/>
            <person name="Raley C."/>
            <person name="Palmer J.M."/>
            <person name="Garnica D."/>
            <person name="Upadhyaya N."/>
            <person name="Rathjen J."/>
            <person name="Taylor J.M."/>
            <person name="Park R.F."/>
            <person name="Dodds P.N."/>
            <person name="Hirsch C.D."/>
            <person name="Kianian S.F."/>
            <person name="Figueroa M."/>
        </authorList>
    </citation>
    <scope>NUCLEOTIDE SEQUENCE [LARGE SCALE GENOMIC DNA]</scope>
    <source>
        <strain evidence="1">12SD80</strain>
    </source>
</reference>
<dbReference type="Proteomes" id="UP000235392">
    <property type="component" value="Unassembled WGS sequence"/>
</dbReference>
<organism evidence="1 2">
    <name type="scientific">Puccinia coronata f. sp. avenae</name>
    <dbReference type="NCBI Taxonomy" id="200324"/>
    <lineage>
        <taxon>Eukaryota</taxon>
        <taxon>Fungi</taxon>
        <taxon>Dikarya</taxon>
        <taxon>Basidiomycota</taxon>
        <taxon>Pucciniomycotina</taxon>
        <taxon>Pucciniomycetes</taxon>
        <taxon>Pucciniales</taxon>
        <taxon>Pucciniaceae</taxon>
        <taxon>Puccinia</taxon>
    </lineage>
</organism>